<feature type="domain" description="Gnk2-homologous" evidence="19">
    <location>
        <begin position="29"/>
        <end position="131"/>
    </location>
</feature>
<keyword evidence="3" id="KW-0723">Serine/threonine-protein kinase</keyword>
<keyword evidence="7" id="KW-0677">Repeat</keyword>
<evidence type="ECO:0000256" key="16">
    <source>
        <dbReference type="ARBA" id="ARBA00048679"/>
    </source>
</evidence>
<evidence type="ECO:0000256" key="12">
    <source>
        <dbReference type="ARBA" id="ARBA00023136"/>
    </source>
</evidence>
<dbReference type="Gene3D" id="3.30.430.20">
    <property type="entry name" value="Gnk2 domain, C-X8-C-X2-C motif"/>
    <property type="match status" value="4"/>
</dbReference>
<dbReference type="Pfam" id="PF01657">
    <property type="entry name" value="Stress-antifung"/>
    <property type="match status" value="4"/>
</dbReference>
<evidence type="ECO:0000256" key="5">
    <source>
        <dbReference type="ARBA" id="ARBA00022692"/>
    </source>
</evidence>
<evidence type="ECO:0000256" key="2">
    <source>
        <dbReference type="ARBA" id="ARBA00012513"/>
    </source>
</evidence>
<dbReference type="Gene3D" id="1.10.510.10">
    <property type="entry name" value="Transferase(Phosphotransferase) domain 1"/>
    <property type="match status" value="1"/>
</dbReference>
<protein>
    <recommendedName>
        <fullName evidence="2">non-specific serine/threonine protein kinase</fullName>
        <ecNumber evidence="2">2.7.11.1</ecNumber>
    </recommendedName>
</protein>
<feature type="domain" description="Gnk2-homologous" evidence="19">
    <location>
        <begin position="753"/>
        <end position="860"/>
    </location>
</feature>
<dbReference type="GO" id="GO:0005886">
    <property type="term" value="C:plasma membrane"/>
    <property type="evidence" value="ECO:0007669"/>
    <property type="project" value="TreeGrafter"/>
</dbReference>
<dbReference type="PROSITE" id="PS00108">
    <property type="entry name" value="PROTEIN_KINASE_ST"/>
    <property type="match status" value="1"/>
</dbReference>
<evidence type="ECO:0000256" key="14">
    <source>
        <dbReference type="ARBA" id="ARBA00023180"/>
    </source>
</evidence>
<dbReference type="EMBL" id="JBBNAF010000012">
    <property type="protein sequence ID" value="KAK9092136.1"/>
    <property type="molecule type" value="Genomic_DNA"/>
</dbReference>
<evidence type="ECO:0000313" key="20">
    <source>
        <dbReference type="EMBL" id="KAK9092136.1"/>
    </source>
</evidence>
<keyword evidence="11 17" id="KW-1133">Transmembrane helix</keyword>
<dbReference type="Proteomes" id="UP001420932">
    <property type="component" value="Unassembled WGS sequence"/>
</dbReference>
<dbReference type="PANTHER" id="PTHR27002:SF814">
    <property type="entry name" value="CYSTEINE-RICH RECEPTOR-LIKE PROTEIN KINASE 10"/>
    <property type="match status" value="1"/>
</dbReference>
<evidence type="ECO:0000256" key="7">
    <source>
        <dbReference type="ARBA" id="ARBA00022737"/>
    </source>
</evidence>
<dbReference type="CDD" id="cd23509">
    <property type="entry name" value="Gnk2-like"/>
    <property type="match status" value="4"/>
</dbReference>
<evidence type="ECO:0000256" key="13">
    <source>
        <dbReference type="ARBA" id="ARBA00023157"/>
    </source>
</evidence>
<accession>A0AAP0EEX7</accession>
<dbReference type="EC" id="2.7.11.1" evidence="2"/>
<feature type="domain" description="Gnk2-homologous" evidence="19">
    <location>
        <begin position="643"/>
        <end position="745"/>
    </location>
</feature>
<organism evidence="20 21">
    <name type="scientific">Stephania yunnanensis</name>
    <dbReference type="NCBI Taxonomy" id="152371"/>
    <lineage>
        <taxon>Eukaryota</taxon>
        <taxon>Viridiplantae</taxon>
        <taxon>Streptophyta</taxon>
        <taxon>Embryophyta</taxon>
        <taxon>Tracheophyta</taxon>
        <taxon>Spermatophyta</taxon>
        <taxon>Magnoliopsida</taxon>
        <taxon>Ranunculales</taxon>
        <taxon>Menispermaceae</taxon>
        <taxon>Menispermoideae</taxon>
        <taxon>Cissampelideae</taxon>
        <taxon>Stephania</taxon>
    </lineage>
</organism>
<name>A0AAP0EEX7_9MAGN</name>
<dbReference type="InterPro" id="IPR038408">
    <property type="entry name" value="GNK2_sf"/>
</dbReference>
<proteinExistence type="predicted"/>
<evidence type="ECO:0000313" key="21">
    <source>
        <dbReference type="Proteomes" id="UP001420932"/>
    </source>
</evidence>
<dbReference type="PANTHER" id="PTHR27002">
    <property type="entry name" value="RECEPTOR-LIKE SERINE/THREONINE-PROTEIN KINASE SD1-8"/>
    <property type="match status" value="1"/>
</dbReference>
<evidence type="ECO:0000256" key="15">
    <source>
        <dbReference type="ARBA" id="ARBA00047899"/>
    </source>
</evidence>
<dbReference type="FunFam" id="1.10.510.10:FF:000060">
    <property type="entry name" value="G-type lectin S-receptor-like serine/threonine-protein kinase"/>
    <property type="match status" value="1"/>
</dbReference>
<keyword evidence="6" id="KW-0732">Signal</keyword>
<comment type="catalytic activity">
    <reaction evidence="16">
        <text>L-seryl-[protein] + ATP = O-phospho-L-seryl-[protein] + ADP + H(+)</text>
        <dbReference type="Rhea" id="RHEA:17989"/>
        <dbReference type="Rhea" id="RHEA-COMP:9863"/>
        <dbReference type="Rhea" id="RHEA-COMP:11604"/>
        <dbReference type="ChEBI" id="CHEBI:15378"/>
        <dbReference type="ChEBI" id="CHEBI:29999"/>
        <dbReference type="ChEBI" id="CHEBI:30616"/>
        <dbReference type="ChEBI" id="CHEBI:83421"/>
        <dbReference type="ChEBI" id="CHEBI:456216"/>
        <dbReference type="EC" id="2.7.11.1"/>
    </reaction>
</comment>
<dbReference type="InterPro" id="IPR000719">
    <property type="entry name" value="Prot_kinase_dom"/>
</dbReference>
<sequence length="918" mass="102680">MLQLQQYLLFLSCYVLVVMILMSCHTSALLTYNCSYQPGHDTTSKVYQTNLNTLLSSLPPNSAKTGFYNTSIGAYPNQVYGFALCRGDINSNECQNCVDIVVRGAKEVCPDMSDGDLWEELCYVRYASENFFSSPVLDESLIFTRPTPQNISDQADKFPPFLKDMVSELAKEAVSDSSGRLFSVGRRNSTMFEDVYGLVQCSRDLSRGDCGKCLGVAIDKLMMCCKFSRGALLFGLSCNIRFETYPFYNRVPGASLMGGNKRKNLKATLPASVGAFLGAVGALMIGSYYCSKRRKKSRWRENSVGLTRKTQKSHETFEELPHMDLASVQEATNNFALENKLGEGGFGPVYKGVLLDGKEVAVKRLSQSSCQGQSEFKNEVILIAKLQHKNLVRLVGCCTEGEENLLIYEFMPNTSLDAFLFGKQAELEWSKRMNIGNGIARGLVYLHEDSRLKIIHRDLKTSNVLLDHEMNPKISDFGMARIFGCDKSYANTKRVVGTYGYMAPEYAMAGLFSVKSDVFSFGVVLLEIVSGKRNKMLQLPECYESLLTYAWKLWSNGKGLELVDPLLEKSYVNSCEMLRCIHIGLLCVQANPNDRPTMSTVVFMLGSELEPLPQPKEPAFYVADSVSIELEVMMITTHNTSALLTYNCSNQPGHDTISTTFQNNLNNLLSSLPPNSAQTGFYNTSVGSFPDQVYGLALCRGDVNSKACQNCVDIVVKGAQQKCSDMTVGDFWEELCYVRYANRNFFAVPVLDESLMYANPTPQNISEPDKFPPFLENMMSDLAREAVSDPSGRLFSARKQSSTIFGDIYGLVQCSRDLSRGDCGKCLEVSIDRVMKCCKYSRGVLQLGLSCSVRYETYPFFNREPGTSSMGGWYYFFKINLLYEAESDVAYEKIEEGMEDGMKDNRIWNCDRKAYNAY</sequence>
<feature type="domain" description="Protein kinase" evidence="18">
    <location>
        <begin position="335"/>
        <end position="620"/>
    </location>
</feature>
<evidence type="ECO:0000256" key="9">
    <source>
        <dbReference type="ARBA" id="ARBA00022777"/>
    </source>
</evidence>
<dbReference type="GO" id="GO:0005524">
    <property type="term" value="F:ATP binding"/>
    <property type="evidence" value="ECO:0007669"/>
    <property type="project" value="UniProtKB-KW"/>
</dbReference>
<keyword evidence="13" id="KW-1015">Disulfide bond</keyword>
<evidence type="ECO:0000256" key="11">
    <source>
        <dbReference type="ARBA" id="ARBA00022989"/>
    </source>
</evidence>
<evidence type="ECO:0000256" key="4">
    <source>
        <dbReference type="ARBA" id="ARBA00022679"/>
    </source>
</evidence>
<dbReference type="Pfam" id="PF07714">
    <property type="entry name" value="PK_Tyr_Ser-Thr"/>
    <property type="match status" value="1"/>
</dbReference>
<dbReference type="SUPFAM" id="SSF56112">
    <property type="entry name" value="Protein kinase-like (PK-like)"/>
    <property type="match status" value="1"/>
</dbReference>
<dbReference type="InterPro" id="IPR011009">
    <property type="entry name" value="Kinase-like_dom_sf"/>
</dbReference>
<comment type="caution">
    <text evidence="20">The sequence shown here is derived from an EMBL/GenBank/DDBJ whole genome shotgun (WGS) entry which is preliminary data.</text>
</comment>
<keyword evidence="9" id="KW-0418">Kinase</keyword>
<comment type="catalytic activity">
    <reaction evidence="15">
        <text>L-threonyl-[protein] + ATP = O-phospho-L-threonyl-[protein] + ADP + H(+)</text>
        <dbReference type="Rhea" id="RHEA:46608"/>
        <dbReference type="Rhea" id="RHEA-COMP:11060"/>
        <dbReference type="Rhea" id="RHEA-COMP:11605"/>
        <dbReference type="ChEBI" id="CHEBI:15378"/>
        <dbReference type="ChEBI" id="CHEBI:30013"/>
        <dbReference type="ChEBI" id="CHEBI:30616"/>
        <dbReference type="ChEBI" id="CHEBI:61977"/>
        <dbReference type="ChEBI" id="CHEBI:456216"/>
        <dbReference type="EC" id="2.7.11.1"/>
    </reaction>
</comment>
<dbReference type="InterPro" id="IPR002902">
    <property type="entry name" value="GNK2"/>
</dbReference>
<evidence type="ECO:0000256" key="3">
    <source>
        <dbReference type="ARBA" id="ARBA00022527"/>
    </source>
</evidence>
<evidence type="ECO:0000259" key="19">
    <source>
        <dbReference type="PROSITE" id="PS51473"/>
    </source>
</evidence>
<keyword evidence="14" id="KW-0325">Glycoprotein</keyword>
<dbReference type="FunFam" id="3.30.200.20:FF:000195">
    <property type="entry name" value="G-type lectin S-receptor-like serine/threonine-protein kinase"/>
    <property type="match status" value="1"/>
</dbReference>
<dbReference type="AlphaFoldDB" id="A0AAP0EEX7"/>
<keyword evidence="5 17" id="KW-0812">Transmembrane</keyword>
<evidence type="ECO:0000256" key="17">
    <source>
        <dbReference type="SAM" id="Phobius"/>
    </source>
</evidence>
<dbReference type="CDD" id="cd14066">
    <property type="entry name" value="STKc_IRAK"/>
    <property type="match status" value="1"/>
</dbReference>
<dbReference type="GO" id="GO:0004674">
    <property type="term" value="F:protein serine/threonine kinase activity"/>
    <property type="evidence" value="ECO:0007669"/>
    <property type="project" value="UniProtKB-KW"/>
</dbReference>
<evidence type="ECO:0000256" key="6">
    <source>
        <dbReference type="ARBA" id="ARBA00022729"/>
    </source>
</evidence>
<evidence type="ECO:0000259" key="18">
    <source>
        <dbReference type="PROSITE" id="PS50011"/>
    </source>
</evidence>
<keyword evidence="4" id="KW-0808">Transferase</keyword>
<evidence type="ECO:0000256" key="1">
    <source>
        <dbReference type="ARBA" id="ARBA00004167"/>
    </source>
</evidence>
<keyword evidence="10" id="KW-0067">ATP-binding</keyword>
<keyword evidence="12 17" id="KW-0472">Membrane</keyword>
<dbReference type="InterPro" id="IPR001245">
    <property type="entry name" value="Ser-Thr/Tyr_kinase_cat_dom"/>
</dbReference>
<reference evidence="20 21" key="1">
    <citation type="submission" date="2024-01" db="EMBL/GenBank/DDBJ databases">
        <title>Genome assemblies of Stephania.</title>
        <authorList>
            <person name="Yang L."/>
        </authorList>
    </citation>
    <scope>NUCLEOTIDE SEQUENCE [LARGE SCALE GENOMIC DNA]</scope>
    <source>
        <strain evidence="20">YNDBR</strain>
        <tissue evidence="20">Leaf</tissue>
    </source>
</reference>
<keyword evidence="8" id="KW-0547">Nucleotide-binding</keyword>
<dbReference type="SMART" id="SM00220">
    <property type="entry name" value="S_TKc"/>
    <property type="match status" value="1"/>
</dbReference>
<feature type="transmembrane region" description="Helical" evidence="17">
    <location>
        <begin position="7"/>
        <end position="30"/>
    </location>
</feature>
<dbReference type="PROSITE" id="PS51473">
    <property type="entry name" value="GNK2"/>
    <property type="match status" value="4"/>
</dbReference>
<dbReference type="FunFam" id="3.30.430.20:FF:000002">
    <property type="entry name" value="Cysteine-rich receptor-like protein kinase 10"/>
    <property type="match status" value="1"/>
</dbReference>
<feature type="domain" description="Gnk2-homologous" evidence="19">
    <location>
        <begin position="139"/>
        <end position="247"/>
    </location>
</feature>
<evidence type="ECO:0000256" key="8">
    <source>
        <dbReference type="ARBA" id="ARBA00022741"/>
    </source>
</evidence>
<dbReference type="InterPro" id="IPR008271">
    <property type="entry name" value="Ser/Thr_kinase_AS"/>
</dbReference>
<dbReference type="PROSITE" id="PS50011">
    <property type="entry name" value="PROTEIN_KINASE_DOM"/>
    <property type="match status" value="1"/>
</dbReference>
<evidence type="ECO:0000256" key="10">
    <source>
        <dbReference type="ARBA" id="ARBA00022840"/>
    </source>
</evidence>
<dbReference type="Gene3D" id="3.30.200.20">
    <property type="entry name" value="Phosphorylase Kinase, domain 1"/>
    <property type="match status" value="1"/>
</dbReference>
<comment type="subcellular location">
    <subcellularLocation>
        <location evidence="1">Membrane</location>
        <topology evidence="1">Single-pass membrane protein</topology>
    </subcellularLocation>
</comment>
<keyword evidence="21" id="KW-1185">Reference proteome</keyword>
<gene>
    <name evidence="20" type="ORF">Syun_027047</name>
</gene>